<evidence type="ECO:0000313" key="3">
    <source>
        <dbReference type="EMBL" id="AUD06275.1"/>
    </source>
</evidence>
<accession>A0A2K8Z8T0</accession>
<proteinExistence type="predicted"/>
<gene>
    <name evidence="3" type="ORF">CWM47_33180</name>
</gene>
<sequence>MNTPLIRCLFILVLSGLSSYAPAQNKWEMAVQAFEENDQQTPPPAQPIVFVGSSSFTIWNSLQATFPDKAIINRAFGGSQLSDALLYADRIILAYHPKQVVIYAGDNDLAGGRSSRTVYRLFVTLFRKLRRAQPQLAVAFVAIKPSPVRWKFQANMTVTNRLIRRYLRRQQNTNFVDVVPAMLDSNTHRPIGKLFKPDSLHMNAEGYERWATLLRPVLR</sequence>
<dbReference type="Gene3D" id="3.40.50.1110">
    <property type="entry name" value="SGNH hydrolase"/>
    <property type="match status" value="1"/>
</dbReference>
<keyword evidence="1" id="KW-0732">Signal</keyword>
<evidence type="ECO:0000313" key="4">
    <source>
        <dbReference type="Proteomes" id="UP000232883"/>
    </source>
</evidence>
<dbReference type="OrthoDB" id="9790057at2"/>
<organism evidence="3 4">
    <name type="scientific">Spirosoma pollinicola</name>
    <dbReference type="NCBI Taxonomy" id="2057025"/>
    <lineage>
        <taxon>Bacteria</taxon>
        <taxon>Pseudomonadati</taxon>
        <taxon>Bacteroidota</taxon>
        <taxon>Cytophagia</taxon>
        <taxon>Cytophagales</taxon>
        <taxon>Cytophagaceae</taxon>
        <taxon>Spirosoma</taxon>
    </lineage>
</organism>
<dbReference type="InterPro" id="IPR036514">
    <property type="entry name" value="SGNH_hydro_sf"/>
</dbReference>
<dbReference type="GO" id="GO:0004622">
    <property type="term" value="F:phosphatidylcholine lysophospholipase activity"/>
    <property type="evidence" value="ECO:0007669"/>
    <property type="project" value="TreeGrafter"/>
</dbReference>
<reference evidence="3 4" key="1">
    <citation type="submission" date="2017-11" db="EMBL/GenBank/DDBJ databases">
        <title>Taxonomic description and genome sequences of Spirosoma HA7 sp. nov., isolated from pollen microhabitat of Corylus avellana.</title>
        <authorList>
            <person name="Ambika Manirajan B."/>
            <person name="Suarez C."/>
            <person name="Ratering S."/>
            <person name="Geissler-Plaum R."/>
            <person name="Cardinale M."/>
            <person name="Sylvia S."/>
        </authorList>
    </citation>
    <scope>NUCLEOTIDE SEQUENCE [LARGE SCALE GENOMIC DNA]</scope>
    <source>
        <strain evidence="3 4">HA7</strain>
    </source>
</reference>
<dbReference type="RefSeq" id="WP_100992824.1">
    <property type="nucleotide sequence ID" value="NZ_CP025096.1"/>
</dbReference>
<dbReference type="InterPro" id="IPR013830">
    <property type="entry name" value="SGNH_hydro"/>
</dbReference>
<evidence type="ECO:0000259" key="2">
    <source>
        <dbReference type="Pfam" id="PF13472"/>
    </source>
</evidence>
<protein>
    <recommendedName>
        <fullName evidence="2">SGNH hydrolase-type esterase domain-containing protein</fullName>
    </recommendedName>
</protein>
<dbReference type="AlphaFoldDB" id="A0A2K8Z8T0"/>
<dbReference type="Proteomes" id="UP000232883">
    <property type="component" value="Chromosome"/>
</dbReference>
<keyword evidence="4" id="KW-1185">Reference proteome</keyword>
<evidence type="ECO:0000256" key="1">
    <source>
        <dbReference type="SAM" id="SignalP"/>
    </source>
</evidence>
<dbReference type="InterPro" id="IPR051532">
    <property type="entry name" value="Ester_Hydrolysis_Enzymes"/>
</dbReference>
<dbReference type="SUPFAM" id="SSF52266">
    <property type="entry name" value="SGNH hydrolase"/>
    <property type="match status" value="1"/>
</dbReference>
<dbReference type="Pfam" id="PF13472">
    <property type="entry name" value="Lipase_GDSL_2"/>
    <property type="match status" value="1"/>
</dbReference>
<name>A0A2K8Z8T0_9BACT</name>
<feature type="chain" id="PRO_5014636081" description="SGNH hydrolase-type esterase domain-containing protein" evidence="1">
    <location>
        <begin position="24"/>
        <end position="219"/>
    </location>
</feature>
<dbReference type="EMBL" id="CP025096">
    <property type="protein sequence ID" value="AUD06275.1"/>
    <property type="molecule type" value="Genomic_DNA"/>
</dbReference>
<dbReference type="PANTHER" id="PTHR30383">
    <property type="entry name" value="THIOESTERASE 1/PROTEASE 1/LYSOPHOSPHOLIPASE L1"/>
    <property type="match status" value="1"/>
</dbReference>
<dbReference type="KEGG" id="spir:CWM47_33180"/>
<dbReference type="PANTHER" id="PTHR30383:SF5">
    <property type="entry name" value="SGNH HYDROLASE-TYPE ESTERASE DOMAIN-CONTAINING PROTEIN"/>
    <property type="match status" value="1"/>
</dbReference>
<feature type="signal peptide" evidence="1">
    <location>
        <begin position="1"/>
        <end position="23"/>
    </location>
</feature>
<feature type="domain" description="SGNH hydrolase-type esterase" evidence="2">
    <location>
        <begin position="60"/>
        <end position="209"/>
    </location>
</feature>